<evidence type="ECO:0000313" key="1">
    <source>
        <dbReference type="EMBL" id="KNH02205.1"/>
    </source>
</evidence>
<evidence type="ECO:0000313" key="2">
    <source>
        <dbReference type="Proteomes" id="UP000037446"/>
    </source>
</evidence>
<reference evidence="1" key="1">
    <citation type="submission" date="2015-02" db="EMBL/GenBank/DDBJ databases">
        <authorList>
            <person name="Chooi Y.-H."/>
        </authorList>
    </citation>
    <scope>NUCLEOTIDE SEQUENCE [LARGE SCALE GENOMIC DNA]</scope>
    <source>
        <strain evidence="1">LAMA 915</strain>
    </source>
</reference>
<gene>
    <name evidence="1" type="ORF">J121_2449</name>
</gene>
<dbReference type="EMBL" id="JYNE01000023">
    <property type="protein sequence ID" value="KNH02205.1"/>
    <property type="molecule type" value="Genomic_DNA"/>
</dbReference>
<dbReference type="Proteomes" id="UP000037446">
    <property type="component" value="Unassembled WGS sequence"/>
</dbReference>
<name>A0A0L1KDR8_9SPHN</name>
<comment type="caution">
    <text evidence="1">The sequence shown here is derived from an EMBL/GenBank/DDBJ whole genome shotgun (WGS) entry which is preliminary data.</text>
</comment>
<accession>A0A0L1KDR8</accession>
<organism evidence="1 2">
    <name type="scientific">Qipengyuania citrea LAMA 915</name>
    <dbReference type="NCBI Taxonomy" id="1306953"/>
    <lineage>
        <taxon>Bacteria</taxon>
        <taxon>Pseudomonadati</taxon>
        <taxon>Pseudomonadota</taxon>
        <taxon>Alphaproteobacteria</taxon>
        <taxon>Sphingomonadales</taxon>
        <taxon>Erythrobacteraceae</taxon>
        <taxon>Qipengyuania</taxon>
    </lineage>
</organism>
<dbReference type="STRING" id="1306953.J121_2449"/>
<dbReference type="RefSeq" id="WP_050600142.1">
    <property type="nucleotide sequence ID" value="NZ_JYNE01000023.1"/>
</dbReference>
<proteinExistence type="predicted"/>
<dbReference type="PATRIC" id="fig|1306953.7.peg.2533"/>
<protein>
    <submittedName>
        <fullName evidence="1">Uncharacterized protein</fullName>
    </submittedName>
</protein>
<sequence length="252" mass="28023">MTKKYLVLDTESIFDPYLREAYKCIEPGCEKARIGCRSLVAIAMWAIEIDELGRVETGTLTSWTLESSGNEGALVADAFAFMRQYADHVLVSYGGLAVDCQILQLAAMSADLALPRQLAEAQGPRWKDLRQVDLGLMLKGSGKTWHHLNEVLLRMGVPVAMLLGKADPDIRPDKIHWDHTRQHCEADVLFTAMALVAWLRLQGTSFLRIPGAQLALIEAFLRARPNAIRAPLLRRLADELQQTVIGDFDQAA</sequence>
<dbReference type="AlphaFoldDB" id="A0A0L1KDR8"/>